<sequence length="81" mass="9428">MSIIVSDEILAATRMTETEMRQEIAIMLFQREKLTLAQASRFAGMHRVAFQHLLASRHIPVHYGVEDFEQDIQNLREMGRL</sequence>
<dbReference type="EMBL" id="AP018203">
    <property type="protein sequence ID" value="BAY58944.1"/>
    <property type="molecule type" value="Genomic_DNA"/>
</dbReference>
<dbReference type="PANTHER" id="PTHR37525:SF1">
    <property type="entry name" value="UPF0175 PROTEIN SSL1255"/>
    <property type="match status" value="1"/>
</dbReference>
<dbReference type="InterPro" id="IPR005368">
    <property type="entry name" value="UPF0175"/>
</dbReference>
<keyword evidence="3" id="KW-1185">Reference proteome</keyword>
<evidence type="ECO:0000256" key="1">
    <source>
        <dbReference type="ARBA" id="ARBA00005651"/>
    </source>
</evidence>
<comment type="similarity">
    <text evidence="1">Belongs to the UPF0175 family.</text>
</comment>
<accession>A0A1Z4JQF7</accession>
<dbReference type="AlphaFoldDB" id="A0A1Z4JQF7"/>
<evidence type="ECO:0000313" key="3">
    <source>
        <dbReference type="Proteomes" id="UP000217895"/>
    </source>
</evidence>
<dbReference type="InterPro" id="IPR052264">
    <property type="entry name" value="UPF0175_domain"/>
</dbReference>
<proteinExistence type="inferred from homology"/>
<protein>
    <submittedName>
        <fullName evidence="2">Uncharacterized protein</fullName>
    </submittedName>
</protein>
<reference evidence="2 3" key="1">
    <citation type="submission" date="2017-06" db="EMBL/GenBank/DDBJ databases">
        <title>Genome sequencing of cyanobaciteial culture collection at National Institute for Environmental Studies (NIES).</title>
        <authorList>
            <person name="Hirose Y."/>
            <person name="Shimura Y."/>
            <person name="Fujisawa T."/>
            <person name="Nakamura Y."/>
            <person name="Kawachi M."/>
        </authorList>
    </citation>
    <scope>NUCLEOTIDE SEQUENCE [LARGE SCALE GENOMIC DNA]</scope>
    <source>
        <strain evidence="2 3">NIES-2135</strain>
    </source>
</reference>
<gene>
    <name evidence="2" type="ORF">NIES2135_58190</name>
</gene>
<dbReference type="Pfam" id="PF03683">
    <property type="entry name" value="UPF0175"/>
    <property type="match status" value="1"/>
</dbReference>
<name>A0A1Z4JQF7_LEPBY</name>
<dbReference type="Proteomes" id="UP000217895">
    <property type="component" value="Chromosome"/>
</dbReference>
<organism evidence="2 3">
    <name type="scientific">Leptolyngbya boryana NIES-2135</name>
    <dbReference type="NCBI Taxonomy" id="1973484"/>
    <lineage>
        <taxon>Bacteria</taxon>
        <taxon>Bacillati</taxon>
        <taxon>Cyanobacteriota</taxon>
        <taxon>Cyanophyceae</taxon>
        <taxon>Leptolyngbyales</taxon>
        <taxon>Leptolyngbyaceae</taxon>
        <taxon>Leptolyngbya group</taxon>
        <taxon>Leptolyngbya</taxon>
    </lineage>
</organism>
<evidence type="ECO:0000313" key="2">
    <source>
        <dbReference type="EMBL" id="BAY58944.1"/>
    </source>
</evidence>
<dbReference type="PANTHER" id="PTHR37525">
    <property type="entry name" value="UPF0175 PROTEIN SSL1255"/>
    <property type="match status" value="1"/>
</dbReference>